<reference evidence="1" key="1">
    <citation type="submission" date="2023-06" db="EMBL/GenBank/DDBJ databases">
        <title>Genome-scale phylogeny and comparative genomics of the fungal order Sordariales.</title>
        <authorList>
            <consortium name="Lawrence Berkeley National Laboratory"/>
            <person name="Hensen N."/>
            <person name="Bonometti L."/>
            <person name="Westerberg I."/>
            <person name="Brannstrom I.O."/>
            <person name="Guillou S."/>
            <person name="Cros-Aarteil S."/>
            <person name="Calhoun S."/>
            <person name="Haridas S."/>
            <person name="Kuo A."/>
            <person name="Mondo S."/>
            <person name="Pangilinan J."/>
            <person name="Riley R."/>
            <person name="LaButti K."/>
            <person name="Andreopoulos B."/>
            <person name="Lipzen A."/>
            <person name="Chen C."/>
            <person name="Yanf M."/>
            <person name="Daum C."/>
            <person name="Ng V."/>
            <person name="Clum A."/>
            <person name="Steindorff A."/>
            <person name="Ohm R."/>
            <person name="Martin F."/>
            <person name="Silar P."/>
            <person name="Natvig D."/>
            <person name="Lalanne C."/>
            <person name="Gautier V."/>
            <person name="Ament-velasquez S.L."/>
            <person name="Kruys A."/>
            <person name="Hutchinson M.I."/>
            <person name="Powell A.J."/>
            <person name="Barry K."/>
            <person name="Miller A.N."/>
            <person name="Grigoriev I.V."/>
            <person name="Debuchy R."/>
            <person name="Gladieux P."/>
            <person name="Thoren M.H."/>
            <person name="Johannesson H."/>
        </authorList>
    </citation>
    <scope>NUCLEOTIDE SEQUENCE</scope>
    <source>
        <strain evidence="1">SMH2392-1A</strain>
    </source>
</reference>
<gene>
    <name evidence="1" type="ORF">B0T26DRAFT_873081</name>
</gene>
<dbReference type="EMBL" id="JAUIRO010000005">
    <property type="protein sequence ID" value="KAK0712748.1"/>
    <property type="molecule type" value="Genomic_DNA"/>
</dbReference>
<protein>
    <submittedName>
        <fullName evidence="1">Uncharacterized protein</fullName>
    </submittedName>
</protein>
<accession>A0AA40ABD1</accession>
<dbReference type="GeneID" id="85331252"/>
<dbReference type="AlphaFoldDB" id="A0AA40ABD1"/>
<evidence type="ECO:0000313" key="1">
    <source>
        <dbReference type="EMBL" id="KAK0712748.1"/>
    </source>
</evidence>
<organism evidence="1 2">
    <name type="scientific">Lasiosphaeria miniovina</name>
    <dbReference type="NCBI Taxonomy" id="1954250"/>
    <lineage>
        <taxon>Eukaryota</taxon>
        <taxon>Fungi</taxon>
        <taxon>Dikarya</taxon>
        <taxon>Ascomycota</taxon>
        <taxon>Pezizomycotina</taxon>
        <taxon>Sordariomycetes</taxon>
        <taxon>Sordariomycetidae</taxon>
        <taxon>Sordariales</taxon>
        <taxon>Lasiosphaeriaceae</taxon>
        <taxon>Lasiosphaeria</taxon>
    </lineage>
</organism>
<proteinExistence type="predicted"/>
<dbReference type="Proteomes" id="UP001172101">
    <property type="component" value="Unassembled WGS sequence"/>
</dbReference>
<evidence type="ECO:0000313" key="2">
    <source>
        <dbReference type="Proteomes" id="UP001172101"/>
    </source>
</evidence>
<sequence length="177" mass="19614">MDEHHRNASVICFVAQLALEDPLARYPQKLLSDFLDDFSRRQQQQQQNQAAKPDGHRPGLLMGFEIEFVLVDSSFDIATLSALEHTNAYSMATGLSILEEIVWERVGRLALAIVLQEGQKNLREFGITGVWLANLDREENHDSDDILVSRNKDFVNNPVPVNLGTAPAVTASAMAAG</sequence>
<dbReference type="RefSeq" id="XP_060294071.1">
    <property type="nucleotide sequence ID" value="XM_060447982.1"/>
</dbReference>
<keyword evidence="2" id="KW-1185">Reference proteome</keyword>
<name>A0AA40ABD1_9PEZI</name>
<comment type="caution">
    <text evidence="1">The sequence shown here is derived from an EMBL/GenBank/DDBJ whole genome shotgun (WGS) entry which is preliminary data.</text>
</comment>